<reference evidence="1" key="1">
    <citation type="submission" date="2006-10" db="EMBL/GenBank/DDBJ databases">
        <authorList>
            <person name="Amadeo P."/>
            <person name="Zhao Q."/>
            <person name="Wortman J."/>
            <person name="Fraser-Liggett C."/>
            <person name="Carlton J."/>
        </authorList>
    </citation>
    <scope>NUCLEOTIDE SEQUENCE</scope>
    <source>
        <strain evidence="1">G3</strain>
    </source>
</reference>
<dbReference type="InParanoid" id="A2G4F7"/>
<dbReference type="VEuPathDB" id="TrichDB:TVAGG3_0070540"/>
<reference evidence="1" key="2">
    <citation type="journal article" date="2007" name="Science">
        <title>Draft genome sequence of the sexually transmitted pathogen Trichomonas vaginalis.</title>
        <authorList>
            <person name="Carlton J.M."/>
            <person name="Hirt R.P."/>
            <person name="Silva J.C."/>
            <person name="Delcher A.L."/>
            <person name="Schatz M."/>
            <person name="Zhao Q."/>
            <person name="Wortman J.R."/>
            <person name="Bidwell S.L."/>
            <person name="Alsmark U.C.M."/>
            <person name="Besteiro S."/>
            <person name="Sicheritz-Ponten T."/>
            <person name="Noel C.J."/>
            <person name="Dacks J.B."/>
            <person name="Foster P.G."/>
            <person name="Simillion C."/>
            <person name="Van de Peer Y."/>
            <person name="Miranda-Saavedra D."/>
            <person name="Barton G.J."/>
            <person name="Westrop G.D."/>
            <person name="Mueller S."/>
            <person name="Dessi D."/>
            <person name="Fiori P.L."/>
            <person name="Ren Q."/>
            <person name="Paulsen I."/>
            <person name="Zhang H."/>
            <person name="Bastida-Corcuera F.D."/>
            <person name="Simoes-Barbosa A."/>
            <person name="Brown M.T."/>
            <person name="Hayes R.D."/>
            <person name="Mukherjee M."/>
            <person name="Okumura C.Y."/>
            <person name="Schneider R."/>
            <person name="Smith A.J."/>
            <person name="Vanacova S."/>
            <person name="Villalvazo M."/>
            <person name="Haas B.J."/>
            <person name="Pertea M."/>
            <person name="Feldblyum T.V."/>
            <person name="Utterback T.R."/>
            <person name="Shu C.L."/>
            <person name="Osoegawa K."/>
            <person name="de Jong P.J."/>
            <person name="Hrdy I."/>
            <person name="Horvathova L."/>
            <person name="Zubacova Z."/>
            <person name="Dolezal P."/>
            <person name="Malik S.B."/>
            <person name="Logsdon J.M. Jr."/>
            <person name="Henze K."/>
            <person name="Gupta A."/>
            <person name="Wang C.C."/>
            <person name="Dunne R.L."/>
            <person name="Upcroft J.A."/>
            <person name="Upcroft P."/>
            <person name="White O."/>
            <person name="Salzberg S.L."/>
            <person name="Tang P."/>
            <person name="Chiu C.-H."/>
            <person name="Lee Y.-S."/>
            <person name="Embley T.M."/>
            <person name="Coombs G.H."/>
            <person name="Mottram J.C."/>
            <person name="Tachezy J."/>
            <person name="Fraser-Liggett C.M."/>
            <person name="Johnson P.J."/>
        </authorList>
    </citation>
    <scope>NUCLEOTIDE SEQUENCE [LARGE SCALE GENOMIC DNA]</scope>
    <source>
        <strain evidence="1">G3</strain>
    </source>
</reference>
<accession>A2G4F7</accession>
<proteinExistence type="predicted"/>
<evidence type="ECO:0000313" key="2">
    <source>
        <dbReference type="Proteomes" id="UP000001542"/>
    </source>
</evidence>
<dbReference type="VEuPathDB" id="TrichDB:TVAGG3_0932270"/>
<sequence length="232" mass="27409">MLRTLYQVRQNLPRYIQRSFDKRNAEFQVFSYGYDEDEYVDEFGDNCTKWFECYTTTQFEFDFLEFNAATIHIIALYLSEQQQDLADGDVVTVVMKTPEQFGKKKSLIAKFVPGHQLFQRTEVFCIPGTKFFVRSELKERYNVSLFTNYICFRPRRRLLPRSNGGGRRGGGNTRLYPRRVLRIHTRRLTIFRIKTSFILNIFGARGRNAPGSPTHLTSIKIFYKCQVWNSKE</sequence>
<dbReference type="EMBL" id="DS114372">
    <property type="protein sequence ID" value="EAX87960.1"/>
    <property type="molecule type" value="Genomic_DNA"/>
</dbReference>
<keyword evidence="2" id="KW-1185">Reference proteome</keyword>
<organism evidence="1 2">
    <name type="scientific">Trichomonas vaginalis (strain ATCC PRA-98 / G3)</name>
    <dbReference type="NCBI Taxonomy" id="412133"/>
    <lineage>
        <taxon>Eukaryota</taxon>
        <taxon>Metamonada</taxon>
        <taxon>Parabasalia</taxon>
        <taxon>Trichomonadida</taxon>
        <taxon>Trichomonadidae</taxon>
        <taxon>Trichomonas</taxon>
    </lineage>
</organism>
<gene>
    <name evidence="1" type="ORF">TVAG_111940</name>
</gene>
<protein>
    <submittedName>
        <fullName evidence="1">Uncharacterized protein</fullName>
    </submittedName>
</protein>
<dbReference type="AlphaFoldDB" id="A2G4F7"/>
<dbReference type="Proteomes" id="UP000001542">
    <property type="component" value="Unassembled WGS sequence"/>
</dbReference>
<dbReference type="PANTHER" id="PTHR36929:SF5">
    <property type="entry name" value="BLR6751 PROTEIN"/>
    <property type="match status" value="1"/>
</dbReference>
<evidence type="ECO:0000313" key="1">
    <source>
        <dbReference type="EMBL" id="EAX87960.1"/>
    </source>
</evidence>
<name>A2G4F7_TRIV3</name>
<dbReference type="PANTHER" id="PTHR36929">
    <property type="entry name" value="ATTACHMENT SUBUNIT, PUTATIVE-RELATED"/>
    <property type="match status" value="1"/>
</dbReference>
<dbReference type="VEuPathDB" id="TrichDB:TVAG_111940"/>